<dbReference type="EMBL" id="SMKO01000278">
    <property type="protein sequence ID" value="TDC86955.1"/>
    <property type="molecule type" value="Genomic_DNA"/>
</dbReference>
<keyword evidence="3" id="KW-1185">Reference proteome</keyword>
<dbReference type="Proteomes" id="UP000295258">
    <property type="component" value="Unassembled WGS sequence"/>
</dbReference>
<evidence type="ECO:0000313" key="2">
    <source>
        <dbReference type="EMBL" id="TDC86955.1"/>
    </source>
</evidence>
<organism evidence="2 3">
    <name type="scientific">Nonomuraea deserti</name>
    <dbReference type="NCBI Taxonomy" id="1848322"/>
    <lineage>
        <taxon>Bacteria</taxon>
        <taxon>Bacillati</taxon>
        <taxon>Actinomycetota</taxon>
        <taxon>Actinomycetes</taxon>
        <taxon>Streptosporangiales</taxon>
        <taxon>Streptosporangiaceae</taxon>
        <taxon>Nonomuraea</taxon>
    </lineage>
</organism>
<dbReference type="RefSeq" id="WP_132606335.1">
    <property type="nucleotide sequence ID" value="NZ_SMKO01000278.1"/>
</dbReference>
<gene>
    <name evidence="2" type="ORF">E1292_47235</name>
</gene>
<evidence type="ECO:0000313" key="3">
    <source>
        <dbReference type="Proteomes" id="UP000295258"/>
    </source>
</evidence>
<dbReference type="AlphaFoldDB" id="A0A4V2Y664"/>
<proteinExistence type="predicted"/>
<comment type="caution">
    <text evidence="2">The sequence shown here is derived from an EMBL/GenBank/DDBJ whole genome shotgun (WGS) entry which is preliminary data.</text>
</comment>
<protein>
    <recommendedName>
        <fullName evidence="4">DUF423 domain-containing protein</fullName>
    </recommendedName>
</protein>
<feature type="transmembrane region" description="Helical" evidence="1">
    <location>
        <begin position="99"/>
        <end position="121"/>
    </location>
</feature>
<keyword evidence="1" id="KW-0812">Transmembrane</keyword>
<evidence type="ECO:0008006" key="4">
    <source>
        <dbReference type="Google" id="ProtNLM"/>
    </source>
</evidence>
<keyword evidence="1" id="KW-0472">Membrane</keyword>
<feature type="transmembrane region" description="Helical" evidence="1">
    <location>
        <begin position="50"/>
        <end position="67"/>
    </location>
</feature>
<reference evidence="2 3" key="1">
    <citation type="submission" date="2019-03" db="EMBL/GenBank/DDBJ databases">
        <title>Draft genome sequences of novel Actinobacteria.</title>
        <authorList>
            <person name="Sahin N."/>
            <person name="Ay H."/>
            <person name="Saygin H."/>
        </authorList>
    </citation>
    <scope>NUCLEOTIDE SEQUENCE [LARGE SCALE GENOMIC DNA]</scope>
    <source>
        <strain evidence="2 3">KC310</strain>
    </source>
</reference>
<evidence type="ECO:0000256" key="1">
    <source>
        <dbReference type="SAM" id="Phobius"/>
    </source>
</evidence>
<keyword evidence="1" id="KW-1133">Transmembrane helix</keyword>
<accession>A0A4V2Y664</accession>
<name>A0A4V2Y664_9ACTN</name>
<sequence>MVTEVAKGSGYMTAFKVVAIVNTASVLAQGVTAGQLMSGADAGLHGTGSLVVHVLGLVQLIVAVLVWRPGRGAGWPALASLAILLLGFVQSMLGGSGAVAMHVPLAMGLLGLSVWLVVWSWRR</sequence>
<feature type="transmembrane region" description="Helical" evidence="1">
    <location>
        <begin position="74"/>
        <end position="93"/>
    </location>
</feature>